<dbReference type="Gene3D" id="2.90.10.10">
    <property type="entry name" value="Bulb-type lectin domain"/>
    <property type="match status" value="1"/>
</dbReference>
<keyword evidence="8 13" id="KW-0067">ATP-binding</keyword>
<evidence type="ECO:0000256" key="5">
    <source>
        <dbReference type="ARBA" id="ARBA00022729"/>
    </source>
</evidence>
<dbReference type="PIRSF" id="PIRSF000641">
    <property type="entry name" value="SRK"/>
    <property type="match status" value="1"/>
</dbReference>
<dbReference type="Pfam" id="PF01453">
    <property type="entry name" value="B_lectin"/>
    <property type="match status" value="1"/>
</dbReference>
<dbReference type="Pfam" id="PF07714">
    <property type="entry name" value="PK_Tyr_Ser-Thr"/>
    <property type="match status" value="1"/>
</dbReference>
<dbReference type="InterPro" id="IPR000858">
    <property type="entry name" value="S_locus_glycoprot_dom"/>
</dbReference>
<dbReference type="GO" id="GO:0005886">
    <property type="term" value="C:plasma membrane"/>
    <property type="evidence" value="ECO:0007669"/>
    <property type="project" value="UniProtKB-SubCell"/>
</dbReference>
<sequence>MNWFYCYCALFFILKTSSASAVNTMVPNQILKYGETITSTSEFFELGFFIREQNLWYFGITYKKAAEKGRAVWVANRELPLAGPTGMLKLSDNGTLQLVTANNTLIWSSSQPSPPKQSVTSTIKPVAQLLDNGNLVIRDNISGNIIWQSFDHPGNSWLPGMKIGVDLVTGIQRKLTSWKTRTDPSAGVYTVSMDINGGYPQLYITNSTNNMSLQQRVGSANGLGFSAMRGRVQNHLYEFEFVYKEKEEMYITYTLRNRTSSFTRMILNYQGQLRQFVWINSSQLWDMYMMPFDDECKSYGLCGTFGNCDIKTSPVCTCLQGFEPKVPEQWSARNWSTGCKHQIPMDNENVFNFTKFSNLKLPDSRGTWFNSTMSLRECENICTSNVSCTAYANTDIRDGGSGCLMWFSELVDIRQAPQGDDSGQDIYIKVANNPRLIHKKKKSHLIVSLPIVSVVVLFTFAVLLYAWRKKKSQNKGEALINDDGKQDLELPLFSLDEIVKATGNFSVNNKLGEGGFGEVYKGVDEYGGEIAVKRLSKTSRQGLDEFQNEAICIAKLQHRNLVKLLGYCAEGDEMMLIYEYMPNKSLDYFLFDESNSVLLDWPQRYHIIKGIARGLLYLHQDSRLRIIHRDLKASNILLDSNMNPKISDFGLARMFKEYENEANTNKVVGTFGYIAPEYAANGSFSAKSDVFSFGVLVLEMVSGKKNRGFSHEGHRDNLLGHTWRLYKEARPLELVDAALGDSWNASEVVQAIHVGLSCVQHHADDRPTMSSVVHMLGGEGALPLPNQPGYYTEVTKHEVASTSSVSQASGSVNEFTITEIYAR</sequence>
<dbReference type="InterPro" id="IPR011009">
    <property type="entry name" value="Kinase-like_dom_sf"/>
</dbReference>
<evidence type="ECO:0000256" key="14">
    <source>
        <dbReference type="PROSITE-ProRule" id="PRU00076"/>
    </source>
</evidence>
<evidence type="ECO:0000259" key="21">
    <source>
        <dbReference type="PROSITE" id="PS50948"/>
    </source>
</evidence>
<comment type="caution">
    <text evidence="14">Lacks conserved residue(s) required for the propagation of feature annotation.</text>
</comment>
<dbReference type="PROSITE" id="PS50948">
    <property type="entry name" value="PAN"/>
    <property type="match status" value="1"/>
</dbReference>
<dbReference type="InterPro" id="IPR024171">
    <property type="entry name" value="SRK-like_kinase"/>
</dbReference>
<dbReference type="GO" id="GO:0048544">
    <property type="term" value="P:recognition of pollen"/>
    <property type="evidence" value="ECO:0007669"/>
    <property type="project" value="InterPro"/>
</dbReference>
<accession>A0AAP0D934</accession>
<feature type="domain" description="Apple" evidence="21">
    <location>
        <begin position="339"/>
        <end position="431"/>
    </location>
</feature>
<evidence type="ECO:0000256" key="15">
    <source>
        <dbReference type="PROSITE-ProRule" id="PRU10141"/>
    </source>
</evidence>
<evidence type="ECO:0000259" key="19">
    <source>
        <dbReference type="PROSITE" id="PS50026"/>
    </source>
</evidence>
<dbReference type="Pfam" id="PF08276">
    <property type="entry name" value="PAN_2"/>
    <property type="match status" value="1"/>
</dbReference>
<evidence type="ECO:0000256" key="2">
    <source>
        <dbReference type="ARBA" id="ARBA00022475"/>
    </source>
</evidence>
<dbReference type="AlphaFoldDB" id="A0AAP0D934"/>
<name>A0AAP0D934_9ASTR</name>
<gene>
    <name evidence="22" type="ORF">SSX86_010516</name>
</gene>
<dbReference type="Gene3D" id="1.10.510.10">
    <property type="entry name" value="Transferase(Phosphotransferase) domain 1"/>
    <property type="match status" value="1"/>
</dbReference>
<organism evidence="22 23">
    <name type="scientific">Deinandra increscens subsp. villosa</name>
    <dbReference type="NCBI Taxonomy" id="3103831"/>
    <lineage>
        <taxon>Eukaryota</taxon>
        <taxon>Viridiplantae</taxon>
        <taxon>Streptophyta</taxon>
        <taxon>Embryophyta</taxon>
        <taxon>Tracheophyta</taxon>
        <taxon>Spermatophyta</taxon>
        <taxon>Magnoliopsida</taxon>
        <taxon>eudicotyledons</taxon>
        <taxon>Gunneridae</taxon>
        <taxon>Pentapetalae</taxon>
        <taxon>asterids</taxon>
        <taxon>campanulids</taxon>
        <taxon>Asterales</taxon>
        <taxon>Asteraceae</taxon>
        <taxon>Asteroideae</taxon>
        <taxon>Heliantheae alliance</taxon>
        <taxon>Madieae</taxon>
        <taxon>Madiinae</taxon>
        <taxon>Deinandra</taxon>
    </lineage>
</organism>
<keyword evidence="3 13" id="KW-0723">Serine/threonine-protein kinase</keyword>
<keyword evidence="6 13" id="KW-0547">Nucleotide-binding</keyword>
<dbReference type="InterPro" id="IPR036426">
    <property type="entry name" value="Bulb-type_lectin_dom_sf"/>
</dbReference>
<evidence type="ECO:0000256" key="6">
    <source>
        <dbReference type="ARBA" id="ARBA00022741"/>
    </source>
</evidence>
<evidence type="ECO:0000259" key="18">
    <source>
        <dbReference type="PROSITE" id="PS50011"/>
    </source>
</evidence>
<comment type="catalytic activity">
    <reaction evidence="11 13">
        <text>L-threonyl-[protein] + ATP = O-phospho-L-threonyl-[protein] + ADP + H(+)</text>
        <dbReference type="Rhea" id="RHEA:46608"/>
        <dbReference type="Rhea" id="RHEA-COMP:11060"/>
        <dbReference type="Rhea" id="RHEA-COMP:11605"/>
        <dbReference type="ChEBI" id="CHEBI:15378"/>
        <dbReference type="ChEBI" id="CHEBI:30013"/>
        <dbReference type="ChEBI" id="CHEBI:30616"/>
        <dbReference type="ChEBI" id="CHEBI:61977"/>
        <dbReference type="ChEBI" id="CHEBI:456216"/>
        <dbReference type="EC" id="2.7.11.1"/>
    </reaction>
</comment>
<proteinExistence type="inferred from homology"/>
<dbReference type="FunFam" id="1.10.510.10:FF:000060">
    <property type="entry name" value="G-type lectin S-receptor-like serine/threonine-protein kinase"/>
    <property type="match status" value="1"/>
</dbReference>
<evidence type="ECO:0000256" key="3">
    <source>
        <dbReference type="ARBA" id="ARBA00022527"/>
    </source>
</evidence>
<dbReference type="Proteomes" id="UP001408789">
    <property type="component" value="Unassembled WGS sequence"/>
</dbReference>
<comment type="catalytic activity">
    <reaction evidence="12 13">
        <text>L-seryl-[protein] + ATP = O-phospho-L-seryl-[protein] + ADP + H(+)</text>
        <dbReference type="Rhea" id="RHEA:17989"/>
        <dbReference type="Rhea" id="RHEA-COMP:9863"/>
        <dbReference type="Rhea" id="RHEA-COMP:11604"/>
        <dbReference type="ChEBI" id="CHEBI:15378"/>
        <dbReference type="ChEBI" id="CHEBI:29999"/>
        <dbReference type="ChEBI" id="CHEBI:30616"/>
        <dbReference type="ChEBI" id="CHEBI:83421"/>
        <dbReference type="ChEBI" id="CHEBI:456216"/>
        <dbReference type="EC" id="2.7.11.1"/>
    </reaction>
</comment>
<dbReference type="GO" id="GO:0004674">
    <property type="term" value="F:protein serine/threonine kinase activity"/>
    <property type="evidence" value="ECO:0007669"/>
    <property type="project" value="UniProtKB-KW"/>
</dbReference>
<dbReference type="PROSITE" id="PS50011">
    <property type="entry name" value="PROTEIN_KINASE_DOM"/>
    <property type="match status" value="1"/>
</dbReference>
<evidence type="ECO:0000256" key="16">
    <source>
        <dbReference type="SAM" id="Phobius"/>
    </source>
</evidence>
<dbReference type="FunFam" id="3.30.200.20:FF:000195">
    <property type="entry name" value="G-type lectin S-receptor-like serine/threonine-protein kinase"/>
    <property type="match status" value="1"/>
</dbReference>
<evidence type="ECO:0000313" key="23">
    <source>
        <dbReference type="Proteomes" id="UP001408789"/>
    </source>
</evidence>
<keyword evidence="10" id="KW-0325">Glycoprotein</keyword>
<dbReference type="GO" id="GO:0005524">
    <property type="term" value="F:ATP binding"/>
    <property type="evidence" value="ECO:0007669"/>
    <property type="project" value="UniProtKB-UniRule"/>
</dbReference>
<keyword evidence="16" id="KW-0472">Membrane</keyword>
<dbReference type="InterPro" id="IPR001480">
    <property type="entry name" value="Bulb-type_lectin_dom"/>
</dbReference>
<dbReference type="SMART" id="SM00108">
    <property type="entry name" value="B_lectin"/>
    <property type="match status" value="1"/>
</dbReference>
<keyword evidence="2" id="KW-1003">Cell membrane</keyword>
<dbReference type="PANTHER" id="PTHR27002:SF932">
    <property type="entry name" value="RECEPTOR-LIKE SERINE_THREONINE-PROTEIN KINASE"/>
    <property type="match status" value="1"/>
</dbReference>
<keyword evidence="9" id="KW-1015">Disulfide bond</keyword>
<dbReference type="InterPro" id="IPR017441">
    <property type="entry name" value="Protein_kinase_ATP_BS"/>
</dbReference>
<dbReference type="InterPro" id="IPR001245">
    <property type="entry name" value="Ser-Thr/Tyr_kinase_cat_dom"/>
</dbReference>
<comment type="caution">
    <text evidence="22">The sequence shown here is derived from an EMBL/GenBank/DDBJ whole genome shotgun (WGS) entry which is preliminary data.</text>
</comment>
<keyword evidence="4 13" id="KW-0808">Transferase</keyword>
<keyword evidence="7 13" id="KW-0418">Kinase</keyword>
<evidence type="ECO:0000256" key="9">
    <source>
        <dbReference type="ARBA" id="ARBA00023157"/>
    </source>
</evidence>
<dbReference type="Pfam" id="PF00954">
    <property type="entry name" value="S_locus_glycop"/>
    <property type="match status" value="1"/>
</dbReference>
<dbReference type="InterPro" id="IPR008271">
    <property type="entry name" value="Ser/Thr_kinase_AS"/>
</dbReference>
<evidence type="ECO:0000256" key="12">
    <source>
        <dbReference type="ARBA" id="ARBA00048679"/>
    </source>
</evidence>
<dbReference type="SMART" id="SM00220">
    <property type="entry name" value="S_TKc"/>
    <property type="match status" value="1"/>
</dbReference>
<evidence type="ECO:0000256" key="4">
    <source>
        <dbReference type="ARBA" id="ARBA00022679"/>
    </source>
</evidence>
<evidence type="ECO:0000256" key="13">
    <source>
        <dbReference type="PIRNR" id="PIRNR000641"/>
    </source>
</evidence>
<evidence type="ECO:0000256" key="17">
    <source>
        <dbReference type="SAM" id="SignalP"/>
    </source>
</evidence>
<dbReference type="PROSITE" id="PS00108">
    <property type="entry name" value="PROTEIN_KINASE_ST"/>
    <property type="match status" value="1"/>
</dbReference>
<dbReference type="PROSITE" id="PS50026">
    <property type="entry name" value="EGF_3"/>
    <property type="match status" value="1"/>
</dbReference>
<keyword evidence="5 17" id="KW-0732">Signal</keyword>
<feature type="domain" description="EGF-like" evidence="19">
    <location>
        <begin position="292"/>
        <end position="328"/>
    </location>
</feature>
<dbReference type="CDD" id="cd00028">
    <property type="entry name" value="B_lectin"/>
    <property type="match status" value="1"/>
</dbReference>
<comment type="subcellular location">
    <subcellularLocation>
        <location evidence="1">Cell membrane</location>
        <topology evidence="1">Single-pass type I membrane protein</topology>
    </subcellularLocation>
</comment>
<evidence type="ECO:0000313" key="22">
    <source>
        <dbReference type="EMBL" id="KAK9070116.1"/>
    </source>
</evidence>
<keyword evidence="16" id="KW-1133">Transmembrane helix</keyword>
<dbReference type="InterPro" id="IPR000742">
    <property type="entry name" value="EGF"/>
</dbReference>
<feature type="domain" description="Bulb-type lectin" evidence="20">
    <location>
        <begin position="22"/>
        <end position="150"/>
    </location>
</feature>
<evidence type="ECO:0000256" key="11">
    <source>
        <dbReference type="ARBA" id="ARBA00047899"/>
    </source>
</evidence>
<dbReference type="PANTHER" id="PTHR27002">
    <property type="entry name" value="RECEPTOR-LIKE SERINE/THREONINE-PROTEIN KINASE SD1-8"/>
    <property type="match status" value="1"/>
</dbReference>
<dbReference type="EMBL" id="JBCNJP010000012">
    <property type="protein sequence ID" value="KAK9070116.1"/>
    <property type="molecule type" value="Genomic_DNA"/>
</dbReference>
<keyword evidence="16" id="KW-0812">Transmembrane</keyword>
<feature type="signal peptide" evidence="17">
    <location>
        <begin position="1"/>
        <end position="21"/>
    </location>
</feature>
<dbReference type="PROSITE" id="PS50927">
    <property type="entry name" value="BULB_LECTIN"/>
    <property type="match status" value="1"/>
</dbReference>
<reference evidence="22 23" key="1">
    <citation type="submission" date="2024-04" db="EMBL/GenBank/DDBJ databases">
        <title>The reference genome of an endangered Asteraceae, Deinandra increscens subsp. villosa, native to the Central Coast of California.</title>
        <authorList>
            <person name="Guilliams M."/>
            <person name="Hasenstab-Lehman K."/>
            <person name="Meyer R."/>
            <person name="Mcevoy S."/>
        </authorList>
    </citation>
    <scope>NUCLEOTIDE SEQUENCE [LARGE SCALE GENOMIC DNA]</scope>
    <source>
        <tissue evidence="22">Leaf</tissue>
    </source>
</reference>
<keyword evidence="23" id="KW-1185">Reference proteome</keyword>
<evidence type="ECO:0000256" key="10">
    <source>
        <dbReference type="ARBA" id="ARBA00023180"/>
    </source>
</evidence>
<dbReference type="PROSITE" id="PS00107">
    <property type="entry name" value="PROTEIN_KINASE_ATP"/>
    <property type="match status" value="1"/>
</dbReference>
<keyword evidence="14" id="KW-0245">EGF-like domain</keyword>
<dbReference type="InterPro" id="IPR003609">
    <property type="entry name" value="Pan_app"/>
</dbReference>
<evidence type="ECO:0000256" key="1">
    <source>
        <dbReference type="ARBA" id="ARBA00004251"/>
    </source>
</evidence>
<dbReference type="SMART" id="SM00473">
    <property type="entry name" value="PAN_AP"/>
    <property type="match status" value="1"/>
</dbReference>
<feature type="binding site" evidence="15">
    <location>
        <position position="533"/>
    </location>
    <ligand>
        <name>ATP</name>
        <dbReference type="ChEBI" id="CHEBI:30616"/>
    </ligand>
</feature>
<feature type="chain" id="PRO_5042917970" description="Receptor-like serine/threonine-protein kinase" evidence="17">
    <location>
        <begin position="22"/>
        <end position="823"/>
    </location>
</feature>
<feature type="domain" description="Protein kinase" evidence="18">
    <location>
        <begin position="505"/>
        <end position="782"/>
    </location>
</feature>
<dbReference type="SUPFAM" id="SSF51110">
    <property type="entry name" value="alpha-D-mannose-specific plant lectins"/>
    <property type="match status" value="1"/>
</dbReference>
<feature type="transmembrane region" description="Helical" evidence="16">
    <location>
        <begin position="445"/>
        <end position="467"/>
    </location>
</feature>
<dbReference type="EC" id="2.7.11.1" evidence="13"/>
<dbReference type="SUPFAM" id="SSF56112">
    <property type="entry name" value="Protein kinase-like (PK-like)"/>
    <property type="match status" value="1"/>
</dbReference>
<dbReference type="Gene3D" id="3.30.200.20">
    <property type="entry name" value="Phosphorylase Kinase, domain 1"/>
    <property type="match status" value="1"/>
</dbReference>
<protein>
    <recommendedName>
        <fullName evidence="13">Receptor-like serine/threonine-protein kinase</fullName>
        <ecNumber evidence="13">2.7.11.1</ecNumber>
    </recommendedName>
</protein>
<evidence type="ECO:0000256" key="7">
    <source>
        <dbReference type="ARBA" id="ARBA00022777"/>
    </source>
</evidence>
<evidence type="ECO:0000256" key="8">
    <source>
        <dbReference type="ARBA" id="ARBA00022840"/>
    </source>
</evidence>
<comment type="similarity">
    <text evidence="13">Belongs to the protein kinase superfamily. Ser/Thr protein kinase family.</text>
</comment>
<dbReference type="InterPro" id="IPR000719">
    <property type="entry name" value="Prot_kinase_dom"/>
</dbReference>
<evidence type="ECO:0000259" key="20">
    <source>
        <dbReference type="PROSITE" id="PS50927"/>
    </source>
</evidence>
<dbReference type="CDD" id="cd01098">
    <property type="entry name" value="PAN_AP_plant"/>
    <property type="match status" value="1"/>
</dbReference>
<dbReference type="CDD" id="cd14066">
    <property type="entry name" value="STKc_IRAK"/>
    <property type="match status" value="1"/>
</dbReference>